<accession>A0A0W0G4G9</accession>
<dbReference type="PANTHER" id="PTHR34883:SF15">
    <property type="entry name" value="EXTRACELLULAR SERINE-RICH PROTEIN"/>
    <property type="match status" value="1"/>
</dbReference>
<feature type="signal peptide" evidence="3">
    <location>
        <begin position="1"/>
        <end position="23"/>
    </location>
</feature>
<sequence>MSTLRLVTFILIVVNWGIHGSRGQNTVQVVIGKKGNFYDPPAVIANKGDTVQFIFDGNAHGVVQSSFEKPCVPLPGGFSSGVTGRGDDFTKPISTWNLQITNASIPIWYYCPVSNPSSHCATGMVGYAHTVVPVINPPNSSIIDSYIASAKQFTGTQVPASTALTGIGAFATDTPVPMTASTSSTTSVSMTESPPSTATSQSSSTTNSTDSRLPAIIGGSIAGAVAAFASVLIIVLIVHRRRSQHGQNTTVEAYSYPYGPGSPPMTARSDFSKMSDPRATTPIPAALLYPARRPETEYTSPPGSPPPTLRPQESKTGIRGISSIEYPGSGGQHEGHDEGRADTLNTLAKEVAAILLRTGSNDRRAGTEATSSNGDGHGTKNEDEAPPRYRSNLGHTPP</sequence>
<keyword evidence="3" id="KW-0732">Signal</keyword>
<feature type="transmembrane region" description="Helical" evidence="2">
    <location>
        <begin position="213"/>
        <end position="238"/>
    </location>
</feature>
<evidence type="ECO:0000313" key="5">
    <source>
        <dbReference type="Proteomes" id="UP000054988"/>
    </source>
</evidence>
<dbReference type="Gene3D" id="2.60.40.420">
    <property type="entry name" value="Cupredoxins - blue copper proteins"/>
    <property type="match status" value="1"/>
</dbReference>
<dbReference type="InterPro" id="IPR052953">
    <property type="entry name" value="Ser-rich/MCO-related"/>
</dbReference>
<keyword evidence="2" id="KW-0812">Transmembrane</keyword>
<dbReference type="PANTHER" id="PTHR34883">
    <property type="entry name" value="SERINE-RICH PROTEIN, PUTATIVE-RELATED-RELATED"/>
    <property type="match status" value="1"/>
</dbReference>
<feature type="region of interest" description="Disordered" evidence="1">
    <location>
        <begin position="254"/>
        <end position="339"/>
    </location>
</feature>
<comment type="caution">
    <text evidence="4">The sequence shown here is derived from an EMBL/GenBank/DDBJ whole genome shotgun (WGS) entry which is preliminary data.</text>
</comment>
<dbReference type="AlphaFoldDB" id="A0A0W0G4G9"/>
<dbReference type="Proteomes" id="UP000054988">
    <property type="component" value="Unassembled WGS sequence"/>
</dbReference>
<gene>
    <name evidence="4" type="ORF">WG66_3937</name>
</gene>
<evidence type="ECO:0000313" key="4">
    <source>
        <dbReference type="EMBL" id="KTB43479.1"/>
    </source>
</evidence>
<protein>
    <recommendedName>
        <fullName evidence="6">Extracellular serine-rich protein</fullName>
    </recommendedName>
</protein>
<dbReference type="CDD" id="cd00920">
    <property type="entry name" value="Cupredoxin"/>
    <property type="match status" value="1"/>
</dbReference>
<dbReference type="InterPro" id="IPR008972">
    <property type="entry name" value="Cupredoxin"/>
</dbReference>
<keyword evidence="2" id="KW-0472">Membrane</keyword>
<evidence type="ECO:0000256" key="1">
    <source>
        <dbReference type="SAM" id="MobiDB-lite"/>
    </source>
</evidence>
<evidence type="ECO:0008006" key="6">
    <source>
        <dbReference type="Google" id="ProtNLM"/>
    </source>
</evidence>
<reference evidence="4 5" key="1">
    <citation type="submission" date="2015-12" db="EMBL/GenBank/DDBJ databases">
        <title>Draft genome sequence of Moniliophthora roreri, the causal agent of frosty pod rot of cacao.</title>
        <authorList>
            <person name="Aime M.C."/>
            <person name="Diaz-Valderrama J.R."/>
            <person name="Kijpornyongpan T."/>
            <person name="Phillips-Mora W."/>
        </authorList>
    </citation>
    <scope>NUCLEOTIDE SEQUENCE [LARGE SCALE GENOMIC DNA]</scope>
    <source>
        <strain evidence="4 5">MCA 2952</strain>
    </source>
</reference>
<dbReference type="eggNOG" id="ENOG502ST91">
    <property type="taxonomic scope" value="Eukaryota"/>
</dbReference>
<dbReference type="EMBL" id="LATX01001156">
    <property type="protein sequence ID" value="KTB43479.1"/>
    <property type="molecule type" value="Genomic_DNA"/>
</dbReference>
<organism evidence="4 5">
    <name type="scientific">Moniliophthora roreri</name>
    <name type="common">Frosty pod rot fungus</name>
    <name type="synonym">Monilia roreri</name>
    <dbReference type="NCBI Taxonomy" id="221103"/>
    <lineage>
        <taxon>Eukaryota</taxon>
        <taxon>Fungi</taxon>
        <taxon>Dikarya</taxon>
        <taxon>Basidiomycota</taxon>
        <taxon>Agaricomycotina</taxon>
        <taxon>Agaricomycetes</taxon>
        <taxon>Agaricomycetidae</taxon>
        <taxon>Agaricales</taxon>
        <taxon>Marasmiineae</taxon>
        <taxon>Marasmiaceae</taxon>
        <taxon>Moniliophthora</taxon>
    </lineage>
</organism>
<evidence type="ECO:0000256" key="3">
    <source>
        <dbReference type="SAM" id="SignalP"/>
    </source>
</evidence>
<name>A0A0W0G4G9_MONRR</name>
<feature type="compositionally biased region" description="Basic and acidic residues" evidence="1">
    <location>
        <begin position="377"/>
        <end position="387"/>
    </location>
</feature>
<feature type="chain" id="PRO_5006902348" description="Extracellular serine-rich protein" evidence="3">
    <location>
        <begin position="24"/>
        <end position="398"/>
    </location>
</feature>
<feature type="region of interest" description="Disordered" evidence="1">
    <location>
        <begin position="175"/>
        <end position="210"/>
    </location>
</feature>
<keyword evidence="2" id="KW-1133">Transmembrane helix</keyword>
<feature type="region of interest" description="Disordered" evidence="1">
    <location>
        <begin position="355"/>
        <end position="398"/>
    </location>
</feature>
<dbReference type="SUPFAM" id="SSF49503">
    <property type="entry name" value="Cupredoxins"/>
    <property type="match status" value="1"/>
</dbReference>
<evidence type="ECO:0000256" key="2">
    <source>
        <dbReference type="SAM" id="Phobius"/>
    </source>
</evidence>
<proteinExistence type="predicted"/>